<keyword evidence="4" id="KW-0675">Receptor</keyword>
<dbReference type="OrthoDB" id="9766459at2"/>
<dbReference type="InterPro" id="IPR001294">
    <property type="entry name" value="Phytochrome"/>
</dbReference>
<dbReference type="Pfam" id="PF01590">
    <property type="entry name" value="GAF"/>
    <property type="match status" value="1"/>
</dbReference>
<reference evidence="7 8" key="3">
    <citation type="submission" date="2019-03" db="EMBL/GenBank/DDBJ databases">
        <title>Genomic Encyclopedia of Type Strains, Phase IV (KMG-IV): sequencing the most valuable type-strain genomes for metagenomic binning, comparative biology and taxonomic classification.</title>
        <authorList>
            <person name="Goeker M."/>
        </authorList>
    </citation>
    <scope>NUCLEOTIDE SEQUENCE [LARGE SCALE GENOMIC DNA]</scope>
    <source>
        <strain evidence="7 8">DSM 103236</strain>
    </source>
</reference>
<dbReference type="InterPro" id="IPR043150">
    <property type="entry name" value="Phytochrome_PHY_sf"/>
</dbReference>
<organism evidence="7 8">
    <name type="scientific">Pedobacter psychrotolerans</name>
    <dbReference type="NCBI Taxonomy" id="1843235"/>
    <lineage>
        <taxon>Bacteria</taxon>
        <taxon>Pseudomonadati</taxon>
        <taxon>Bacteroidota</taxon>
        <taxon>Sphingobacteriia</taxon>
        <taxon>Sphingobacteriales</taxon>
        <taxon>Sphingobacteriaceae</taxon>
        <taxon>Pedobacter</taxon>
    </lineage>
</organism>
<reference evidence="6" key="4">
    <citation type="submission" date="2024-05" db="EMBL/GenBank/DDBJ databases">
        <authorList>
            <person name="Sun Q."/>
            <person name="Zhou Y."/>
        </authorList>
    </citation>
    <scope>NUCLEOTIDE SEQUENCE</scope>
    <source>
        <strain evidence="6">CGMCC 1.15644</strain>
    </source>
</reference>
<dbReference type="InterPro" id="IPR013654">
    <property type="entry name" value="PAS_2"/>
</dbReference>
<dbReference type="EMBL" id="BMJO01000007">
    <property type="protein sequence ID" value="GGE67287.1"/>
    <property type="molecule type" value="Genomic_DNA"/>
</dbReference>
<evidence type="ECO:0000256" key="1">
    <source>
        <dbReference type="ARBA" id="ARBA00022543"/>
    </source>
</evidence>
<dbReference type="SMART" id="SM00065">
    <property type="entry name" value="GAF"/>
    <property type="match status" value="1"/>
</dbReference>
<dbReference type="Pfam" id="PF08446">
    <property type="entry name" value="PAS_2"/>
    <property type="match status" value="1"/>
</dbReference>
<evidence type="ECO:0000313" key="8">
    <source>
        <dbReference type="Proteomes" id="UP000295684"/>
    </source>
</evidence>
<dbReference type="InterPro" id="IPR013515">
    <property type="entry name" value="Phytochrome_cen-reg"/>
</dbReference>
<keyword evidence="2" id="KW-0716">Sensory transduction</keyword>
<evidence type="ECO:0000256" key="3">
    <source>
        <dbReference type="ARBA" id="ARBA00022991"/>
    </source>
</evidence>
<keyword evidence="9" id="KW-1185">Reference proteome</keyword>
<dbReference type="InterPro" id="IPR035965">
    <property type="entry name" value="PAS-like_dom_sf"/>
</dbReference>
<evidence type="ECO:0000256" key="4">
    <source>
        <dbReference type="ARBA" id="ARBA00023170"/>
    </source>
</evidence>
<dbReference type="PROSITE" id="PS50046">
    <property type="entry name" value="PHYTOCHROME_2"/>
    <property type="match status" value="1"/>
</dbReference>
<sequence length="509" mass="57999">MAENKNYDSQFCGNLAIHQTNSIQDYGYLLVIDHANFEIIQGSENIDHIFKKKIQDLLGDTLASFLNTEDLAHLKAEIGKGERSRLPFHFNLNHPTGAIPLHILAHVKKEFIILEIEQEADAVERSFTEVFQEVRSFISTIEKTASIREICEASIQEIRRLSGFDGIRMYSFDKNWNGTVIAEEISGDLEQYIGQTFPASDVPKQARALYIKNPYRLIPNRLYQSYRLYPVINPISNGFLDLSDCNLRSIAGVHLEYMANMHVTASMSIRVMVDGNLWGLISCHHQTPKYLSVENRSIFEWLSMEISHRISSVIMQESLTYSTELLKKKAQITENIFSKGSIVRGLAKDQNQNLLSLFNATGFLVHFNGLISKVGVVPENEALDNLILWIEGNSFVNVYATNNLSDVYEDANHYSDIASGLLIIPINPSQGDFIVCFRPEVVKRIKWGGNPNQAINFEKDGKSYHPRNSFKLWLETVHGQSEEWLEQEMETAESLRNFLFEFGATQLYN</sequence>
<dbReference type="InterPro" id="IPR029016">
    <property type="entry name" value="GAF-like_dom_sf"/>
</dbReference>
<proteinExistence type="predicted"/>
<dbReference type="SUPFAM" id="SSF55781">
    <property type="entry name" value="GAF domain-like"/>
    <property type="match status" value="2"/>
</dbReference>
<dbReference type="EMBL" id="SLWO01000008">
    <property type="protein sequence ID" value="TCO20682.1"/>
    <property type="molecule type" value="Genomic_DNA"/>
</dbReference>
<dbReference type="Gene3D" id="3.30.450.270">
    <property type="match status" value="1"/>
</dbReference>
<dbReference type="InterPro" id="IPR003018">
    <property type="entry name" value="GAF"/>
</dbReference>
<comment type="caution">
    <text evidence="7">The sequence shown here is derived from an EMBL/GenBank/DDBJ whole genome shotgun (WGS) entry which is preliminary data.</text>
</comment>
<evidence type="ECO:0000313" key="7">
    <source>
        <dbReference type="EMBL" id="TCO20682.1"/>
    </source>
</evidence>
<dbReference type="GO" id="GO:0006355">
    <property type="term" value="P:regulation of DNA-templated transcription"/>
    <property type="evidence" value="ECO:0007669"/>
    <property type="project" value="InterPro"/>
</dbReference>
<dbReference type="Proteomes" id="UP000622648">
    <property type="component" value="Unassembled WGS sequence"/>
</dbReference>
<dbReference type="GO" id="GO:0009584">
    <property type="term" value="P:detection of visible light"/>
    <property type="evidence" value="ECO:0007669"/>
    <property type="project" value="InterPro"/>
</dbReference>
<dbReference type="RefSeq" id="WP_132535475.1">
    <property type="nucleotide sequence ID" value="NZ_BMJO01000007.1"/>
</dbReference>
<dbReference type="Pfam" id="PF00360">
    <property type="entry name" value="PHY"/>
    <property type="match status" value="1"/>
</dbReference>
<dbReference type="AlphaFoldDB" id="A0A4R2H4Y0"/>
<accession>A0A4R2H4Y0</accession>
<dbReference type="Gene3D" id="3.30.450.40">
    <property type="match status" value="1"/>
</dbReference>
<protein>
    <submittedName>
        <fullName evidence="7">GAF domain-containing protein</fullName>
    </submittedName>
</protein>
<name>A0A4R2H4Y0_9SPHI</name>
<keyword evidence="3" id="KW-0157">Chromophore</keyword>
<dbReference type="PRINTS" id="PR01033">
    <property type="entry name" value="PHYTOCHROME"/>
</dbReference>
<dbReference type="GO" id="GO:0009881">
    <property type="term" value="F:photoreceptor activity"/>
    <property type="evidence" value="ECO:0007669"/>
    <property type="project" value="UniProtKB-KW"/>
</dbReference>
<feature type="domain" description="Phytochrome chromophore attachment site" evidence="5">
    <location>
        <begin position="146"/>
        <end position="305"/>
    </location>
</feature>
<reference evidence="9" key="2">
    <citation type="journal article" date="2019" name="Int. J. Syst. Evol. Microbiol.">
        <title>The Global Catalogue of Microorganisms (GCM) 10K type strain sequencing project: providing services to taxonomists for standard genome sequencing and annotation.</title>
        <authorList>
            <consortium name="The Broad Institute Genomics Platform"/>
            <consortium name="The Broad Institute Genome Sequencing Center for Infectious Disease"/>
            <person name="Wu L."/>
            <person name="Ma J."/>
        </authorList>
    </citation>
    <scope>NUCLEOTIDE SEQUENCE [LARGE SCALE GENOMIC DNA]</scope>
    <source>
        <strain evidence="9">CGMCC 1.15644</strain>
    </source>
</reference>
<dbReference type="SUPFAM" id="SSF55785">
    <property type="entry name" value="PYP-like sensor domain (PAS domain)"/>
    <property type="match status" value="1"/>
</dbReference>
<dbReference type="InterPro" id="IPR016132">
    <property type="entry name" value="Phyto_chromo_attachment"/>
</dbReference>
<evidence type="ECO:0000259" key="5">
    <source>
        <dbReference type="PROSITE" id="PS50046"/>
    </source>
</evidence>
<reference evidence="6" key="1">
    <citation type="journal article" date="2014" name="Int. J. Syst. Evol. Microbiol.">
        <title>Complete genome of a new Firmicutes species belonging to the dominant human colonic microbiota ('Ruminococcus bicirculans') reveals two chromosomes and a selective capacity to utilize plant glucans.</title>
        <authorList>
            <consortium name="NISC Comparative Sequencing Program"/>
            <person name="Wegmann U."/>
            <person name="Louis P."/>
            <person name="Goesmann A."/>
            <person name="Henrissat B."/>
            <person name="Duncan S.H."/>
            <person name="Flint H.J."/>
        </authorList>
    </citation>
    <scope>NUCLEOTIDE SEQUENCE</scope>
    <source>
        <strain evidence="6">CGMCC 1.15644</strain>
    </source>
</reference>
<evidence type="ECO:0000256" key="2">
    <source>
        <dbReference type="ARBA" id="ARBA00022606"/>
    </source>
</evidence>
<keyword evidence="1" id="KW-0600">Photoreceptor protein</keyword>
<evidence type="ECO:0000313" key="6">
    <source>
        <dbReference type="EMBL" id="GGE67287.1"/>
    </source>
</evidence>
<dbReference type="Proteomes" id="UP000295684">
    <property type="component" value="Unassembled WGS sequence"/>
</dbReference>
<gene>
    <name evidence="7" type="ORF">EV200_108122</name>
    <name evidence="6" type="ORF">GCM10011413_37430</name>
</gene>
<evidence type="ECO:0000313" key="9">
    <source>
        <dbReference type="Proteomes" id="UP000622648"/>
    </source>
</evidence>
<dbReference type="Gene3D" id="3.30.450.20">
    <property type="entry name" value="PAS domain"/>
    <property type="match status" value="1"/>
</dbReference>